<evidence type="ECO:0000259" key="16">
    <source>
        <dbReference type="PROSITE" id="PS50853"/>
    </source>
</evidence>
<name>A0A9D3SDT9_9TELE</name>
<evidence type="ECO:0000256" key="13">
    <source>
        <dbReference type="ARBA" id="ARBA00023180"/>
    </source>
</evidence>
<evidence type="ECO:0000256" key="11">
    <source>
        <dbReference type="ARBA" id="ARBA00023157"/>
    </source>
</evidence>
<dbReference type="EMBL" id="JAHKSW010000018">
    <property type="protein sequence ID" value="KAG7320721.1"/>
    <property type="molecule type" value="Genomic_DNA"/>
</dbReference>
<dbReference type="SUPFAM" id="SSF49265">
    <property type="entry name" value="Fibronectin type III"/>
    <property type="match status" value="2"/>
</dbReference>
<evidence type="ECO:0000256" key="7">
    <source>
        <dbReference type="ARBA" id="ARBA00022737"/>
    </source>
</evidence>
<evidence type="ECO:0000256" key="8">
    <source>
        <dbReference type="ARBA" id="ARBA00022833"/>
    </source>
</evidence>
<dbReference type="OrthoDB" id="8858139at2759"/>
<dbReference type="Proteomes" id="UP000824219">
    <property type="component" value="Linkage Group LG18"/>
</dbReference>
<evidence type="ECO:0000256" key="2">
    <source>
        <dbReference type="ARBA" id="ARBA00007885"/>
    </source>
</evidence>
<evidence type="ECO:0000256" key="5">
    <source>
        <dbReference type="ARBA" id="ARBA00022723"/>
    </source>
</evidence>
<dbReference type="FunFam" id="2.60.40.10:FF:000358">
    <property type="entry name" value="Prolactin receptor"/>
    <property type="match status" value="1"/>
</dbReference>
<dbReference type="CDD" id="cd00063">
    <property type="entry name" value="FN3"/>
    <property type="match status" value="1"/>
</dbReference>
<dbReference type="PROSITE" id="PS50853">
    <property type="entry name" value="FN3"/>
    <property type="match status" value="2"/>
</dbReference>
<feature type="compositionally biased region" description="Low complexity" evidence="14">
    <location>
        <begin position="361"/>
        <end position="377"/>
    </location>
</feature>
<dbReference type="PANTHER" id="PTHR23037:SF46">
    <property type="entry name" value="INTERLEUKIN 5 RECEPTOR SUBUNIT ALPHA"/>
    <property type="match status" value="1"/>
</dbReference>
<dbReference type="PANTHER" id="PTHR23037">
    <property type="entry name" value="CYTOKINE RECEPTOR"/>
    <property type="match status" value="1"/>
</dbReference>
<dbReference type="GO" id="GO:0009897">
    <property type="term" value="C:external side of plasma membrane"/>
    <property type="evidence" value="ECO:0007669"/>
    <property type="project" value="TreeGrafter"/>
</dbReference>
<feature type="region of interest" description="Disordered" evidence="14">
    <location>
        <begin position="361"/>
        <end position="408"/>
    </location>
</feature>
<dbReference type="FunFam" id="2.60.40.10:FF:000287">
    <property type="entry name" value="Prolactin receptor"/>
    <property type="match status" value="1"/>
</dbReference>
<keyword evidence="7" id="KW-0677">Repeat</keyword>
<dbReference type="InterPro" id="IPR003961">
    <property type="entry name" value="FN3_dom"/>
</dbReference>
<keyword evidence="11" id="KW-1015">Disulfide bond</keyword>
<evidence type="ECO:0000256" key="14">
    <source>
        <dbReference type="SAM" id="MobiDB-lite"/>
    </source>
</evidence>
<feature type="region of interest" description="Disordered" evidence="14">
    <location>
        <begin position="1"/>
        <end position="20"/>
    </location>
</feature>
<evidence type="ECO:0000256" key="10">
    <source>
        <dbReference type="ARBA" id="ARBA00023136"/>
    </source>
</evidence>
<reference evidence="17 18" key="1">
    <citation type="submission" date="2021-06" db="EMBL/GenBank/DDBJ databases">
        <title>Chromosome-level genome assembly of the red-tail catfish (Hemibagrus wyckioides).</title>
        <authorList>
            <person name="Shao F."/>
        </authorList>
    </citation>
    <scope>NUCLEOTIDE SEQUENCE [LARGE SCALE GENOMIC DNA]</scope>
    <source>
        <strain evidence="17">EC202008001</strain>
        <tissue evidence="17">Blood</tissue>
    </source>
</reference>
<proteinExistence type="inferred from homology"/>
<dbReference type="PROSITE" id="PS01352">
    <property type="entry name" value="HEMATOPO_REC_L_F1"/>
    <property type="match status" value="1"/>
</dbReference>
<accession>A0A9D3SDT9</accession>
<dbReference type="InterPro" id="IPR003528">
    <property type="entry name" value="Long_hematopoietin_rcpt_CS"/>
</dbReference>
<feature type="compositionally biased region" description="Polar residues" evidence="14">
    <location>
        <begin position="530"/>
        <end position="539"/>
    </location>
</feature>
<keyword evidence="5" id="KW-0479">Metal-binding</keyword>
<protein>
    <recommendedName>
        <fullName evidence="3">Prolactin receptor</fullName>
    </recommendedName>
</protein>
<feature type="domain" description="Fibronectin type-III" evidence="16">
    <location>
        <begin position="46"/>
        <end position="148"/>
    </location>
</feature>
<dbReference type="AlphaFoldDB" id="A0A9D3SDT9"/>
<feature type="transmembrane region" description="Helical" evidence="15">
    <location>
        <begin position="257"/>
        <end position="276"/>
    </location>
</feature>
<keyword evidence="10 15" id="KW-0472">Membrane</keyword>
<organism evidence="17 18">
    <name type="scientific">Hemibagrus wyckioides</name>
    <dbReference type="NCBI Taxonomy" id="337641"/>
    <lineage>
        <taxon>Eukaryota</taxon>
        <taxon>Metazoa</taxon>
        <taxon>Chordata</taxon>
        <taxon>Craniata</taxon>
        <taxon>Vertebrata</taxon>
        <taxon>Euteleostomi</taxon>
        <taxon>Actinopterygii</taxon>
        <taxon>Neopterygii</taxon>
        <taxon>Teleostei</taxon>
        <taxon>Ostariophysi</taxon>
        <taxon>Siluriformes</taxon>
        <taxon>Bagridae</taxon>
        <taxon>Hemibagrus</taxon>
    </lineage>
</organism>
<keyword evidence="18" id="KW-1185">Reference proteome</keyword>
<comment type="subcellular location">
    <subcellularLocation>
        <location evidence="1">Membrane</location>
        <topology evidence="1">Single-pass type I membrane protein</topology>
    </subcellularLocation>
</comment>
<dbReference type="InterPro" id="IPR013783">
    <property type="entry name" value="Ig-like_fold"/>
</dbReference>
<evidence type="ECO:0000256" key="15">
    <source>
        <dbReference type="SAM" id="Phobius"/>
    </source>
</evidence>
<dbReference type="InterPro" id="IPR015152">
    <property type="entry name" value="Growth/epo_recpt_lig-bind"/>
</dbReference>
<evidence type="ECO:0000256" key="3">
    <source>
        <dbReference type="ARBA" id="ARBA00019818"/>
    </source>
</evidence>
<evidence type="ECO:0000256" key="9">
    <source>
        <dbReference type="ARBA" id="ARBA00022989"/>
    </source>
</evidence>
<evidence type="ECO:0000256" key="6">
    <source>
        <dbReference type="ARBA" id="ARBA00022729"/>
    </source>
</evidence>
<gene>
    <name evidence="17" type="ORF">KOW79_015136</name>
</gene>
<dbReference type="SMART" id="SM00060">
    <property type="entry name" value="FN3"/>
    <property type="match status" value="2"/>
</dbReference>
<keyword evidence="4 15" id="KW-0812">Transmembrane</keyword>
<dbReference type="GO" id="GO:0046872">
    <property type="term" value="F:metal ion binding"/>
    <property type="evidence" value="ECO:0007669"/>
    <property type="project" value="UniProtKB-KW"/>
</dbReference>
<keyword evidence="13" id="KW-0325">Glycoprotein</keyword>
<sequence>MTTKLGSAPSPTGELKGSDSTMRLGSAPVLVFLLVCSSAAGVGLQAPDQPQLLSCRSPEKETFTCWWETGDAERDLNTSYALYYSLEGSDKVYECPDYKTAGPNSCFFNKSDTSLWVNYNITVVATNSVGSRVSEPFEVDVARIVQPNTPERVEVEVMDDGEMKAPFLHVTWEKPQSADTRSGWITLIYQLRVKQIRGDTWEEYDAGMQKYYNVFSLLSGKEYMVQIRCKPDHGFWSEWTNPVYVQMPEFLDTERSVWILVAVFSAFVLLILTWTVNLKRNSVKRCLLPPVPGPKIKGFDQQLLKSGRSEEVFNALVIHSFPPTKYEELIVDYLEVCDDDETHDSVLESKDPHVALVKYTSTSSDSDSGRGSCDSRTLLMDKGTGGRNEGRAKQVGWGSAGHSSPIRGEGKGRMWNNVFSSPQLQSEHHYYQQDLHFQQPHDSKCIYHNIPEISCISSSVHMSRTVENRLEEILIKPRVCGRSQTDSTDAVVTRSTKPQPTEYVEVQTVDQENVLHVQPLSDPEERNQELSDSSPNENYSKVRDVISDNLLLLQRDLSSAPQECQCQANHQENHQTCKPSTILSSSSILQLGNGYVDSTMMIS</sequence>
<feature type="domain" description="Fibronectin type-III" evidence="16">
    <location>
        <begin position="149"/>
        <end position="250"/>
    </location>
</feature>
<keyword evidence="6" id="KW-0732">Signal</keyword>
<comment type="caution">
    <text evidence="17">The sequence shown here is derived from an EMBL/GenBank/DDBJ whole genome shotgun (WGS) entry which is preliminary data.</text>
</comment>
<evidence type="ECO:0000313" key="17">
    <source>
        <dbReference type="EMBL" id="KAG7320721.1"/>
    </source>
</evidence>
<dbReference type="GO" id="GO:0004896">
    <property type="term" value="F:cytokine receptor activity"/>
    <property type="evidence" value="ECO:0007669"/>
    <property type="project" value="InterPro"/>
</dbReference>
<evidence type="ECO:0000256" key="4">
    <source>
        <dbReference type="ARBA" id="ARBA00022692"/>
    </source>
</evidence>
<dbReference type="InterPro" id="IPR036116">
    <property type="entry name" value="FN3_sf"/>
</dbReference>
<keyword evidence="8" id="KW-0862">Zinc</keyword>
<dbReference type="Gene3D" id="2.60.40.10">
    <property type="entry name" value="Immunoglobulins"/>
    <property type="match status" value="2"/>
</dbReference>
<evidence type="ECO:0000313" key="18">
    <source>
        <dbReference type="Proteomes" id="UP000824219"/>
    </source>
</evidence>
<dbReference type="Pfam" id="PF09067">
    <property type="entry name" value="EpoR_lig-bind"/>
    <property type="match status" value="1"/>
</dbReference>
<comment type="similarity">
    <text evidence="2">Belongs to the type I cytokine receptor family. Type 1 subfamily.</text>
</comment>
<evidence type="ECO:0000256" key="1">
    <source>
        <dbReference type="ARBA" id="ARBA00004479"/>
    </source>
</evidence>
<evidence type="ECO:0000256" key="12">
    <source>
        <dbReference type="ARBA" id="ARBA00023170"/>
    </source>
</evidence>
<keyword evidence="12" id="KW-0675">Receptor</keyword>
<feature type="region of interest" description="Disordered" evidence="14">
    <location>
        <begin position="519"/>
        <end position="541"/>
    </location>
</feature>
<keyword evidence="9 15" id="KW-1133">Transmembrane helix</keyword>